<evidence type="ECO:0000313" key="2">
    <source>
        <dbReference type="EMBL" id="QHT96084.1"/>
    </source>
</evidence>
<keyword evidence="1" id="KW-1133">Transmembrane helix</keyword>
<feature type="transmembrane region" description="Helical" evidence="1">
    <location>
        <begin position="108"/>
        <end position="127"/>
    </location>
</feature>
<accession>A0A6C0IS73</accession>
<organism evidence="2">
    <name type="scientific">viral metagenome</name>
    <dbReference type="NCBI Taxonomy" id="1070528"/>
    <lineage>
        <taxon>unclassified sequences</taxon>
        <taxon>metagenomes</taxon>
        <taxon>organismal metagenomes</taxon>
    </lineage>
</organism>
<proteinExistence type="predicted"/>
<feature type="transmembrane region" description="Helical" evidence="1">
    <location>
        <begin position="75"/>
        <end position="96"/>
    </location>
</feature>
<keyword evidence="1" id="KW-0472">Membrane</keyword>
<feature type="transmembrane region" description="Helical" evidence="1">
    <location>
        <begin position="38"/>
        <end position="63"/>
    </location>
</feature>
<protein>
    <submittedName>
        <fullName evidence="2">Uncharacterized protein</fullName>
    </submittedName>
</protein>
<dbReference type="AlphaFoldDB" id="A0A6C0IS73"/>
<name>A0A6C0IS73_9ZZZZ</name>
<dbReference type="EMBL" id="MN740251">
    <property type="protein sequence ID" value="QHT96084.1"/>
    <property type="molecule type" value="Genomic_DNA"/>
</dbReference>
<evidence type="ECO:0000256" key="1">
    <source>
        <dbReference type="SAM" id="Phobius"/>
    </source>
</evidence>
<reference evidence="2" key="1">
    <citation type="journal article" date="2020" name="Nature">
        <title>Giant virus diversity and host interactions through global metagenomics.</title>
        <authorList>
            <person name="Schulz F."/>
            <person name="Roux S."/>
            <person name="Paez-Espino D."/>
            <person name="Jungbluth S."/>
            <person name="Walsh D.A."/>
            <person name="Denef V.J."/>
            <person name="McMahon K.D."/>
            <person name="Konstantinidis K.T."/>
            <person name="Eloe-Fadrosh E.A."/>
            <person name="Kyrpides N.C."/>
            <person name="Woyke T."/>
        </authorList>
    </citation>
    <scope>NUCLEOTIDE SEQUENCE</scope>
    <source>
        <strain evidence="2">GVMAG-M-3300024301-20</strain>
    </source>
</reference>
<sequence>MRLEPELYKNLSNISYALLVAGFIIVIVTTGITNQNSLAALISGYATLLVSLLFILWLNWINMENIPLFTLIKNIFPFLTIMTLLILLITFLSVYFDRIASDHVSTYYYTFSNLSTLFLIIQLIILFRELGTKSFEVTKIISPKIFSMLMLLTTINAIIVGTLGMILKFYITQG</sequence>
<keyword evidence="1" id="KW-0812">Transmembrane</keyword>
<feature type="transmembrane region" description="Helical" evidence="1">
    <location>
        <begin position="12"/>
        <end position="32"/>
    </location>
</feature>
<feature type="transmembrane region" description="Helical" evidence="1">
    <location>
        <begin position="148"/>
        <end position="171"/>
    </location>
</feature>